<feature type="signal peptide" evidence="1">
    <location>
        <begin position="1"/>
        <end position="18"/>
    </location>
</feature>
<dbReference type="PANTHER" id="PTHR40446">
    <property type="entry name" value="N-ACETYLGLUCOSAMINE-1-PHOSPHODIESTER ALPHA-N-ACETYLGLUCOSAMINIDASE"/>
    <property type="match status" value="1"/>
</dbReference>
<evidence type="ECO:0000256" key="1">
    <source>
        <dbReference type="SAM" id="SignalP"/>
    </source>
</evidence>
<dbReference type="PANTHER" id="PTHR40446:SF2">
    <property type="entry name" value="N-ACETYLGLUCOSAMINE-1-PHOSPHODIESTER ALPHA-N-ACETYLGLUCOSAMINIDASE"/>
    <property type="match status" value="1"/>
</dbReference>
<organism evidence="3 4">
    <name type="scientific">Pararcticibacter amylolyticus</name>
    <dbReference type="NCBI Taxonomy" id="2173175"/>
    <lineage>
        <taxon>Bacteria</taxon>
        <taxon>Pseudomonadati</taxon>
        <taxon>Bacteroidota</taxon>
        <taxon>Sphingobacteriia</taxon>
        <taxon>Sphingobacteriales</taxon>
        <taxon>Sphingobacteriaceae</taxon>
        <taxon>Pararcticibacter</taxon>
    </lineage>
</organism>
<dbReference type="EMBL" id="QEAS01000013">
    <property type="protein sequence ID" value="PWG79695.1"/>
    <property type="molecule type" value="Genomic_DNA"/>
</dbReference>
<accession>A0A2U2PE60</accession>
<sequence length="284" mass="31712">MKALWPFLLSLSFSCCFAATDSALVAQAKWKVKKLSPGIFLKTISFKDSTLFRSNQNISILEIKQKKKVEFDLAAEARQKKTTSGFGLAANAIAAINGTFFDVARGGSVDYLRLNDQVLNENRKEENNERARHQQAAVVIRKGKLSLSSWDGSQEWEKHLQGEDIMVSGPMLLLGSREIPQDSSSFSLTRHPRSVIATGRNNRVLLITIDGRHANAAGMSLQETAKIVRWLRYKDAINLDGGGSTTLWIRNEPDNGVVNYPSDNKKWDHEGEREVANVVLVKKR</sequence>
<name>A0A2U2PE60_9SPHI</name>
<evidence type="ECO:0000313" key="4">
    <source>
        <dbReference type="Proteomes" id="UP000245647"/>
    </source>
</evidence>
<evidence type="ECO:0000313" key="3">
    <source>
        <dbReference type="EMBL" id="PWG79695.1"/>
    </source>
</evidence>
<reference evidence="3 4" key="1">
    <citation type="submission" date="2018-04" db="EMBL/GenBank/DDBJ databases">
        <title>Pedobacter chongqingensis sp. nov., isolated from a rottenly hemp rope.</title>
        <authorList>
            <person name="Cai Y."/>
        </authorList>
    </citation>
    <scope>NUCLEOTIDE SEQUENCE [LARGE SCALE GENOMIC DNA]</scope>
    <source>
        <strain evidence="3 4">FJ4-8</strain>
    </source>
</reference>
<dbReference type="PROSITE" id="PS51257">
    <property type="entry name" value="PROKAR_LIPOPROTEIN"/>
    <property type="match status" value="1"/>
</dbReference>
<comment type="caution">
    <text evidence="3">The sequence shown here is derived from an EMBL/GenBank/DDBJ whole genome shotgun (WGS) entry which is preliminary data.</text>
</comment>
<keyword evidence="4" id="KW-1185">Reference proteome</keyword>
<dbReference type="RefSeq" id="WP_109416939.1">
    <property type="nucleotide sequence ID" value="NZ_QEAS01000013.1"/>
</dbReference>
<evidence type="ECO:0000259" key="2">
    <source>
        <dbReference type="Pfam" id="PF09992"/>
    </source>
</evidence>
<proteinExistence type="predicted"/>
<dbReference type="Proteomes" id="UP000245647">
    <property type="component" value="Unassembled WGS sequence"/>
</dbReference>
<dbReference type="AlphaFoldDB" id="A0A2U2PE60"/>
<keyword evidence="1" id="KW-0732">Signal</keyword>
<dbReference type="OrthoDB" id="9809781at2"/>
<dbReference type="Pfam" id="PF09992">
    <property type="entry name" value="NAGPA"/>
    <property type="match status" value="1"/>
</dbReference>
<feature type="domain" description="Phosphodiester glycosidase" evidence="2">
    <location>
        <begin position="91"/>
        <end position="281"/>
    </location>
</feature>
<gene>
    <name evidence="3" type="ORF">DDR33_16525</name>
</gene>
<protein>
    <recommendedName>
        <fullName evidence="2">Phosphodiester glycosidase domain-containing protein</fullName>
    </recommendedName>
</protein>
<feature type="chain" id="PRO_5015737062" description="Phosphodiester glycosidase domain-containing protein" evidence="1">
    <location>
        <begin position="19"/>
        <end position="284"/>
    </location>
</feature>
<dbReference type="InterPro" id="IPR018711">
    <property type="entry name" value="NAGPA"/>
</dbReference>